<keyword evidence="1" id="KW-0946">Virion</keyword>
<dbReference type="NCBIfam" id="TIGR02905">
    <property type="entry name" value="spore_yutH"/>
    <property type="match status" value="1"/>
</dbReference>
<dbReference type="SUPFAM" id="SSF56112">
    <property type="entry name" value="Protein kinase-like (PK-like)"/>
    <property type="match status" value="1"/>
</dbReference>
<evidence type="ECO:0000313" key="1">
    <source>
        <dbReference type="EMBL" id="PLR82851.1"/>
    </source>
</evidence>
<name>A0A2N5GLZ3_9BACI</name>
<dbReference type="InterPro" id="IPR011009">
    <property type="entry name" value="Kinase-like_dom_sf"/>
</dbReference>
<reference evidence="1 3" key="1">
    <citation type="submission" date="2017-11" db="EMBL/GenBank/DDBJ databases">
        <title>Comparitive Functional Genomics of Dry Heat Resistant strains isolated from the Viking Spacecraft.</title>
        <authorList>
            <person name="Seuylemezian A."/>
            <person name="Cooper K."/>
            <person name="Vaishampayan P."/>
        </authorList>
    </citation>
    <scope>NUCLEOTIDE SEQUENCE [LARGE SCALE GENOMIC DNA]</scope>
    <source>
        <strain evidence="1 3">M4.6</strain>
    </source>
</reference>
<dbReference type="InterPro" id="IPR014254">
    <property type="entry name" value="Spore_coat_YutH"/>
</dbReference>
<dbReference type="GO" id="GO:0042601">
    <property type="term" value="C:endospore-forming forespore"/>
    <property type="evidence" value="ECO:0007669"/>
    <property type="project" value="TreeGrafter"/>
</dbReference>
<reference evidence="2 4" key="2">
    <citation type="submission" date="2017-12" db="EMBL/GenBank/DDBJ databases">
        <title>Comparative Functional Genomics of Dry Heat Resistant strains isolated from the Viking Spacecraft.</title>
        <authorList>
            <person name="Seuylemezian A."/>
            <person name="Cooper K."/>
            <person name="Vaishampayan P."/>
        </authorList>
    </citation>
    <scope>NUCLEOTIDE SEQUENCE [LARGE SCALE GENOMIC DNA]</scope>
    <source>
        <strain evidence="2 4">ATCC 29669</strain>
    </source>
</reference>
<dbReference type="EMBL" id="PGVA01000024">
    <property type="protein sequence ID" value="PLR82851.1"/>
    <property type="molecule type" value="Genomic_DNA"/>
</dbReference>
<accession>A0A2N5GLZ3</accession>
<comment type="caution">
    <text evidence="1">The sequence shown here is derived from an EMBL/GenBank/DDBJ whole genome shotgun (WGS) entry which is preliminary data.</text>
</comment>
<keyword evidence="4" id="KW-1185">Reference proteome</keyword>
<keyword evidence="1" id="KW-0167">Capsid protein</keyword>
<organism evidence="1 3">
    <name type="scientific">Bacillus canaveralius</name>
    <dbReference type="NCBI Taxonomy" id="1403243"/>
    <lineage>
        <taxon>Bacteria</taxon>
        <taxon>Bacillati</taxon>
        <taxon>Bacillota</taxon>
        <taxon>Bacilli</taxon>
        <taxon>Bacillales</taxon>
        <taxon>Bacillaceae</taxon>
        <taxon>Bacillus</taxon>
    </lineage>
</organism>
<dbReference type="AlphaFoldDB" id="A0A2N5GLZ3"/>
<dbReference type="PANTHER" id="PTHR39179:SF2">
    <property type="entry name" value="ENDOSPORE COAT-ASSOCIATED PROTEIN YUTH"/>
    <property type="match status" value="1"/>
</dbReference>
<dbReference type="PANTHER" id="PTHR39179">
    <property type="entry name" value="SPORE COAT PROTEIN I"/>
    <property type="match status" value="1"/>
</dbReference>
<dbReference type="Gene3D" id="3.90.1200.10">
    <property type="match status" value="1"/>
</dbReference>
<dbReference type="InterPro" id="IPR047175">
    <property type="entry name" value="CotS-like"/>
</dbReference>
<evidence type="ECO:0000313" key="2">
    <source>
        <dbReference type="EMBL" id="PLR97144.1"/>
    </source>
</evidence>
<sequence>MLQRIIEQQYGISADEELQVGDYKAVKKNNELYFIVPSSLSQEELAELDQIARHLISAGDRYVSALVKTKTGQFVYESGGTAHCLLFYRQRETDRQINIGRKLAKFHVRGRSLPFSVEKISRIGQWKQLWETRLEQMETVWNGKLIHQPDHEFDKLFLDSFPYYMGLTENAIQYLVDTEIDEQPTGADGGTVCHERFSETTWRKPLIKNPLDWTFDHPSRDLAEWTRNHYFHHTQTYQPGLKQFLQNYQTISRLSPFAWRLLYARILFPLHYFDCVENYYTSSSEQQKHLLEDRFNKYLSQSGEYERFLGDFYQLAEVPVRRLSIPEPEWLKIH</sequence>
<protein>
    <submittedName>
        <fullName evidence="1">Spore coat protein YutH</fullName>
    </submittedName>
</protein>
<dbReference type="OrthoDB" id="2986702at2"/>
<dbReference type="RefSeq" id="WP_101577267.1">
    <property type="nucleotide sequence ID" value="NZ_PGVA01000024.1"/>
</dbReference>
<dbReference type="Proteomes" id="UP000234951">
    <property type="component" value="Unassembled WGS sequence"/>
</dbReference>
<proteinExistence type="predicted"/>
<dbReference type="EMBL" id="PGVD01000028">
    <property type="protein sequence ID" value="PLR97144.1"/>
    <property type="molecule type" value="Genomic_DNA"/>
</dbReference>
<gene>
    <name evidence="1" type="primary">yutH</name>
    <name evidence="1" type="ORF">CU635_10235</name>
    <name evidence="2" type="ORF">CVD25_10960</name>
</gene>
<dbReference type="Proteomes" id="UP000235114">
    <property type="component" value="Unassembled WGS sequence"/>
</dbReference>
<evidence type="ECO:0000313" key="4">
    <source>
        <dbReference type="Proteomes" id="UP000235114"/>
    </source>
</evidence>
<evidence type="ECO:0000313" key="3">
    <source>
        <dbReference type="Proteomes" id="UP000234951"/>
    </source>
</evidence>